<dbReference type="InterPro" id="IPR021797">
    <property type="entry name" value="Wzy_C_2"/>
</dbReference>
<feature type="transmembrane region" description="Helical" evidence="1">
    <location>
        <begin position="204"/>
        <end position="224"/>
    </location>
</feature>
<feature type="transmembrane region" description="Helical" evidence="1">
    <location>
        <begin position="140"/>
        <end position="158"/>
    </location>
</feature>
<feature type="transmembrane region" description="Helical" evidence="1">
    <location>
        <begin position="178"/>
        <end position="197"/>
    </location>
</feature>
<feature type="transmembrane region" description="Helical" evidence="1">
    <location>
        <begin position="86"/>
        <end position="103"/>
    </location>
</feature>
<feature type="transmembrane region" description="Helical" evidence="1">
    <location>
        <begin position="24"/>
        <end position="42"/>
    </location>
</feature>
<dbReference type="InterPro" id="IPR051533">
    <property type="entry name" value="WaaL-like"/>
</dbReference>
<gene>
    <name evidence="3" type="ORF">SAMN02745781_01701</name>
</gene>
<feature type="transmembrane region" description="Helical" evidence="1">
    <location>
        <begin position="437"/>
        <end position="456"/>
    </location>
</feature>
<proteinExistence type="predicted"/>
<feature type="transmembrane region" description="Helical" evidence="1">
    <location>
        <begin position="109"/>
        <end position="128"/>
    </location>
</feature>
<dbReference type="AlphaFoldDB" id="A0A1M4ZVG9"/>
<keyword evidence="1" id="KW-1133">Transmembrane helix</keyword>
<dbReference type="InterPro" id="IPR023795">
    <property type="entry name" value="Serpin_CS"/>
</dbReference>
<sequence>MNETMAILIVRGTRLEPSPVKLPLNRPFLFVLGMLYLIFLHFPSDLNVGAGLTLLFNMTTWFWVSIAISVGVFQMIRAEKIRYSKLTFGLLVCCLLLTLPLFYDHASVSLSAYRVIALWGGFLLFVVLQQFRFSNKHKHRLIWLIVLSALVESGLAYYQLFVDPAQVPLGVFPSVNTFATYLATGLLASGYLLSRYLKKYQAQFSIASLLYITPLLCMPLLVLLRSVTGWGVTLIGIVMIFPYLYRFASRKRLWGWGISIMLGLLSGLILIQVLYTTPFNAQYIKRLSPLSDSLAQTTDMFIEKPFTGYGYGHFEEEYVLYSARQHQLNPSYPSPLAGLSHPHNEVLYWGIEGGILPIFAITLAALFVLGRIYGAKPKTRLATLSLLFPIVMTSQVDDVFSQSAIHWVTFIILLFWVDQRVAKYRSVPIHRLTTRGLNGVGILLPILALLYCGELLRAQSLLMQYKQGQYISRQAQQYVPVVWHDQLMKVQLIDQLKQKNPQQHRQPLSTYVPWLLELIQRQPRPEYYQLLMALYQHIGDINRAEQSRIEAEFLFPHYPFVLPDKQPIVQSDPE</sequence>
<dbReference type="Proteomes" id="UP000184159">
    <property type="component" value="Unassembled WGS sequence"/>
</dbReference>
<dbReference type="PROSITE" id="PS00284">
    <property type="entry name" value="SERPIN"/>
    <property type="match status" value="1"/>
</dbReference>
<dbReference type="PANTHER" id="PTHR37422">
    <property type="entry name" value="TEICHURONIC ACID BIOSYNTHESIS PROTEIN TUAE"/>
    <property type="match status" value="1"/>
</dbReference>
<keyword evidence="4" id="KW-1185">Reference proteome</keyword>
<dbReference type="PANTHER" id="PTHR37422:SF21">
    <property type="entry name" value="EXOQ-LIKE PROTEIN"/>
    <property type="match status" value="1"/>
</dbReference>
<feature type="domain" description="Virulence factor membrane-bound polymerase C-terminal" evidence="2">
    <location>
        <begin position="382"/>
        <end position="560"/>
    </location>
</feature>
<name>A0A1M4ZVG9_VIBGA</name>
<feature type="transmembrane region" description="Helical" evidence="1">
    <location>
        <begin position="230"/>
        <end position="246"/>
    </location>
</feature>
<dbReference type="GO" id="GO:0016020">
    <property type="term" value="C:membrane"/>
    <property type="evidence" value="ECO:0007669"/>
    <property type="project" value="UniProtKB-SubCell"/>
</dbReference>
<protein>
    <submittedName>
        <fullName evidence="3">O-antigen polymerase</fullName>
    </submittedName>
</protein>
<reference evidence="4" key="1">
    <citation type="submission" date="2016-11" db="EMBL/GenBank/DDBJ databases">
        <authorList>
            <person name="Varghese N."/>
            <person name="Submissions S."/>
        </authorList>
    </citation>
    <scope>NUCLEOTIDE SEQUENCE [LARGE SCALE GENOMIC DNA]</scope>
    <source>
        <strain evidence="4">DSM 21264</strain>
    </source>
</reference>
<keyword evidence="1" id="KW-0472">Membrane</keyword>
<feature type="transmembrane region" description="Helical" evidence="1">
    <location>
        <begin position="253"/>
        <end position="275"/>
    </location>
</feature>
<organism evidence="3 4">
    <name type="scientific">Vibrio gazogenes DSM 21264 = NBRC 103151</name>
    <dbReference type="NCBI Taxonomy" id="1123492"/>
    <lineage>
        <taxon>Bacteria</taxon>
        <taxon>Pseudomonadati</taxon>
        <taxon>Pseudomonadota</taxon>
        <taxon>Gammaproteobacteria</taxon>
        <taxon>Vibrionales</taxon>
        <taxon>Vibrionaceae</taxon>
        <taxon>Vibrio</taxon>
    </lineage>
</organism>
<dbReference type="EMBL" id="FQUH01000007">
    <property type="protein sequence ID" value="SHF21981.1"/>
    <property type="molecule type" value="Genomic_DNA"/>
</dbReference>
<feature type="transmembrane region" description="Helical" evidence="1">
    <location>
        <begin position="54"/>
        <end position="74"/>
    </location>
</feature>
<evidence type="ECO:0000313" key="4">
    <source>
        <dbReference type="Proteomes" id="UP000184159"/>
    </source>
</evidence>
<accession>A0A1M4ZVG9</accession>
<dbReference type="Pfam" id="PF11846">
    <property type="entry name" value="Wzy_C_2"/>
    <property type="match status" value="1"/>
</dbReference>
<evidence type="ECO:0000256" key="1">
    <source>
        <dbReference type="SAM" id="Phobius"/>
    </source>
</evidence>
<evidence type="ECO:0000313" key="3">
    <source>
        <dbReference type="EMBL" id="SHF21981.1"/>
    </source>
</evidence>
<evidence type="ECO:0000259" key="2">
    <source>
        <dbReference type="Pfam" id="PF11846"/>
    </source>
</evidence>
<keyword evidence="1" id="KW-0812">Transmembrane</keyword>
<feature type="transmembrane region" description="Helical" evidence="1">
    <location>
        <begin position="346"/>
        <end position="370"/>
    </location>
</feature>